<feature type="signal peptide" evidence="1">
    <location>
        <begin position="1"/>
        <end position="20"/>
    </location>
</feature>
<evidence type="ECO:0000256" key="1">
    <source>
        <dbReference type="SAM" id="SignalP"/>
    </source>
</evidence>
<accession>A0A918V5S5</accession>
<dbReference type="InterPro" id="IPR011042">
    <property type="entry name" value="6-blade_b-propeller_TolB-like"/>
</dbReference>
<keyword evidence="1" id="KW-0732">Signal</keyword>
<dbReference type="Proteomes" id="UP000636004">
    <property type="component" value="Unassembled WGS sequence"/>
</dbReference>
<gene>
    <name evidence="2" type="ORF">GCM10007028_08840</name>
</gene>
<sequence>MKAIIACFLGLAFSISFSQASLDPIPINEESTPSLEVSSNIGTNGFNFKVINAGINTKYSEIGTDVYRDRLVLVSSKKIGGAAKIDPNTNEAYTELFCSDISENGSLSRSLLFSRILNTKDSEDHLAFSQDQQTVYYTRSDKKNSLEFKLYKANLQEGTSGIWINHILVSLNKPNISIETPFINKTGNRLYFSSNMPGGHGGFDLYVSEINIDGTLETPVNLGSAINTDKDEKYPALSLDNKHLFFSSKGHENMGGYDVFKSTISDNEYGSPTNLGTTLNTPFDEIAYFLIANNIGYVSSNRSGGNGGYDIFTVTNIDATQTLSDNMLEVKNKQKNTTITIQ</sequence>
<evidence type="ECO:0008006" key="4">
    <source>
        <dbReference type="Google" id="ProtNLM"/>
    </source>
</evidence>
<dbReference type="Pfam" id="PF07676">
    <property type="entry name" value="PD40"/>
    <property type="match status" value="2"/>
</dbReference>
<feature type="chain" id="PRO_5037801224" description="WD40 repeat protein" evidence="1">
    <location>
        <begin position="21"/>
        <end position="342"/>
    </location>
</feature>
<reference evidence="2" key="2">
    <citation type="submission" date="2020-09" db="EMBL/GenBank/DDBJ databases">
        <authorList>
            <person name="Sun Q."/>
            <person name="Kim S."/>
        </authorList>
    </citation>
    <scope>NUCLEOTIDE SEQUENCE</scope>
    <source>
        <strain evidence="2">KCTC 12710</strain>
    </source>
</reference>
<name>A0A918V5S5_9FLAO</name>
<dbReference type="SUPFAM" id="SSF82171">
    <property type="entry name" value="DPP6 N-terminal domain-like"/>
    <property type="match status" value="1"/>
</dbReference>
<dbReference type="InterPro" id="IPR011659">
    <property type="entry name" value="WD40"/>
</dbReference>
<protein>
    <recommendedName>
        <fullName evidence="4">WD40 repeat protein</fullName>
    </recommendedName>
</protein>
<dbReference type="EMBL" id="BMWZ01000002">
    <property type="protein sequence ID" value="GGZ73799.1"/>
    <property type="molecule type" value="Genomic_DNA"/>
</dbReference>
<organism evidence="2 3">
    <name type="scientific">Algibacter mikhailovii</name>
    <dbReference type="NCBI Taxonomy" id="425498"/>
    <lineage>
        <taxon>Bacteria</taxon>
        <taxon>Pseudomonadati</taxon>
        <taxon>Bacteroidota</taxon>
        <taxon>Flavobacteriia</taxon>
        <taxon>Flavobacteriales</taxon>
        <taxon>Flavobacteriaceae</taxon>
        <taxon>Algibacter</taxon>
    </lineage>
</organism>
<proteinExistence type="predicted"/>
<dbReference type="AlphaFoldDB" id="A0A918V5S5"/>
<evidence type="ECO:0000313" key="3">
    <source>
        <dbReference type="Proteomes" id="UP000636004"/>
    </source>
</evidence>
<reference evidence="2" key="1">
    <citation type="journal article" date="2014" name="Int. J. Syst. Evol. Microbiol.">
        <title>Complete genome sequence of Corynebacterium casei LMG S-19264T (=DSM 44701T), isolated from a smear-ripened cheese.</title>
        <authorList>
            <consortium name="US DOE Joint Genome Institute (JGI-PGF)"/>
            <person name="Walter F."/>
            <person name="Albersmeier A."/>
            <person name="Kalinowski J."/>
            <person name="Ruckert C."/>
        </authorList>
    </citation>
    <scope>NUCLEOTIDE SEQUENCE</scope>
    <source>
        <strain evidence="2">KCTC 12710</strain>
    </source>
</reference>
<dbReference type="Gene3D" id="2.120.10.30">
    <property type="entry name" value="TolB, C-terminal domain"/>
    <property type="match status" value="1"/>
</dbReference>
<evidence type="ECO:0000313" key="2">
    <source>
        <dbReference type="EMBL" id="GGZ73799.1"/>
    </source>
</evidence>
<dbReference type="RefSeq" id="WP_189359569.1">
    <property type="nucleotide sequence ID" value="NZ_BMWZ01000002.1"/>
</dbReference>
<keyword evidence="3" id="KW-1185">Reference proteome</keyword>
<comment type="caution">
    <text evidence="2">The sequence shown here is derived from an EMBL/GenBank/DDBJ whole genome shotgun (WGS) entry which is preliminary data.</text>
</comment>